<dbReference type="Gene3D" id="1.25.40.20">
    <property type="entry name" value="Ankyrin repeat-containing domain"/>
    <property type="match status" value="1"/>
</dbReference>
<sequence>MSEEQVNVLVDFMNIAIVKKMDEFGEALPIAMFGGRRRAFEAACAVYQSDIGNINEPINEPHSEGRTCLHEMAQNMPEISQWPETDSSTGAILPPVSLKERFERAFTLGADPLVVAKNGQTPIDVAAQHGSLAKFVHAMGEMTSAINIDRMLEWTNDQGQNILSVAARYEYDAMAEIRKIVAHKFCGNLRPQQFLAKGQSSLSAQESETLKLEIEQNWGEPLDDRQLAALTHYMNVAKKTSASRHDVIDALPVSLAGGHRAEFIAAYEVYAAGIGDINARNDDGHTPLHQLALHQNATTGRTSIAPIAHELAGPEWVGVEERLAVMLGLGADPFSTEKGKLTSPYFFAKASKCTELEQPMSKMHTALRTLAVAQNGVNRVAINHASSAEAVNFLCDLDIEEASAFAGYGSATEIAGIAMHQRAWTISRITNDFRRLIRNNLDLPGSTGW</sequence>
<dbReference type="EMBL" id="QYUO01000003">
    <property type="protein sequence ID" value="RJF92309.1"/>
    <property type="molecule type" value="Genomic_DNA"/>
</dbReference>
<comment type="caution">
    <text evidence="1">The sequence shown here is derived from an EMBL/GenBank/DDBJ whole genome shotgun (WGS) entry which is preliminary data.</text>
</comment>
<keyword evidence="2" id="KW-1185">Reference proteome</keyword>
<gene>
    <name evidence="1" type="ORF">D3871_27170</name>
</gene>
<protein>
    <recommendedName>
        <fullName evidence="3">Ankyrin repeat-containing protein</fullName>
    </recommendedName>
</protein>
<dbReference type="SUPFAM" id="SSF48403">
    <property type="entry name" value="Ankyrin repeat"/>
    <property type="match status" value="1"/>
</dbReference>
<dbReference type="InterPro" id="IPR036770">
    <property type="entry name" value="Ankyrin_rpt-contain_sf"/>
</dbReference>
<evidence type="ECO:0008006" key="3">
    <source>
        <dbReference type="Google" id="ProtNLM"/>
    </source>
</evidence>
<reference evidence="2" key="1">
    <citation type="submission" date="2018-09" db="EMBL/GenBank/DDBJ databases">
        <authorList>
            <person name="Zhu H."/>
        </authorList>
    </citation>
    <scope>NUCLEOTIDE SEQUENCE [LARGE SCALE GENOMIC DNA]</scope>
    <source>
        <strain evidence="2">K1R23-30</strain>
    </source>
</reference>
<proteinExistence type="predicted"/>
<evidence type="ECO:0000313" key="1">
    <source>
        <dbReference type="EMBL" id="RJF92309.1"/>
    </source>
</evidence>
<dbReference type="RefSeq" id="WP_119772196.1">
    <property type="nucleotide sequence ID" value="NZ_QYUO01000003.1"/>
</dbReference>
<organism evidence="1 2">
    <name type="scientific">Noviherbaspirillum saxi</name>
    <dbReference type="NCBI Taxonomy" id="2320863"/>
    <lineage>
        <taxon>Bacteria</taxon>
        <taxon>Pseudomonadati</taxon>
        <taxon>Pseudomonadota</taxon>
        <taxon>Betaproteobacteria</taxon>
        <taxon>Burkholderiales</taxon>
        <taxon>Oxalobacteraceae</taxon>
        <taxon>Noviherbaspirillum</taxon>
    </lineage>
</organism>
<accession>A0A3A3FYY2</accession>
<dbReference type="AlphaFoldDB" id="A0A3A3FYY2"/>
<evidence type="ECO:0000313" key="2">
    <source>
        <dbReference type="Proteomes" id="UP000265955"/>
    </source>
</evidence>
<name>A0A3A3FYY2_9BURK</name>
<dbReference type="Proteomes" id="UP000265955">
    <property type="component" value="Unassembled WGS sequence"/>
</dbReference>